<feature type="signal peptide" evidence="8">
    <location>
        <begin position="1"/>
        <end position="15"/>
    </location>
</feature>
<keyword evidence="7" id="KW-0326">Glycosidase</keyword>
<feature type="chain" id="PRO_5021947990" description="mannan endo-1,4-beta-mannosidase" evidence="8">
    <location>
        <begin position="16"/>
        <end position="415"/>
    </location>
</feature>
<feature type="domain" description="Glycoside hydrolase family 5" evidence="9">
    <location>
        <begin position="31"/>
        <end position="366"/>
    </location>
</feature>
<dbReference type="InterPro" id="IPR045053">
    <property type="entry name" value="MAN-like"/>
</dbReference>
<dbReference type="Proteomes" id="UP000489600">
    <property type="component" value="Unassembled WGS sequence"/>
</dbReference>
<dbReference type="Gene3D" id="3.20.20.80">
    <property type="entry name" value="Glycosidases"/>
    <property type="match status" value="1"/>
</dbReference>
<dbReference type="GO" id="GO:0016985">
    <property type="term" value="F:mannan endo-1,4-beta-mannosidase activity"/>
    <property type="evidence" value="ECO:0007669"/>
    <property type="project" value="UniProtKB-EC"/>
</dbReference>
<evidence type="ECO:0000256" key="8">
    <source>
        <dbReference type="SAM" id="SignalP"/>
    </source>
</evidence>
<dbReference type="InterPro" id="IPR017853">
    <property type="entry name" value="GH"/>
</dbReference>
<dbReference type="FunFam" id="3.20.20.80:FF:000012">
    <property type="entry name" value="Mannan endo-1,4-beta-mannosidase 6"/>
    <property type="match status" value="1"/>
</dbReference>
<dbReference type="PANTHER" id="PTHR31451">
    <property type="match status" value="1"/>
</dbReference>
<dbReference type="Pfam" id="PF26410">
    <property type="entry name" value="GH5_mannosidase"/>
    <property type="match status" value="1"/>
</dbReference>
<dbReference type="AlphaFoldDB" id="A0A565B8E3"/>
<reference evidence="10" key="1">
    <citation type="submission" date="2019-07" db="EMBL/GenBank/DDBJ databases">
        <authorList>
            <person name="Dittberner H."/>
        </authorList>
    </citation>
    <scope>NUCLEOTIDE SEQUENCE [LARGE SCALE GENOMIC DNA]</scope>
</reference>
<comment type="similarity">
    <text evidence="3">Belongs to the glycosyl hydrolase 5 (cellulase A) family.</text>
</comment>
<dbReference type="GO" id="GO:0000272">
    <property type="term" value="P:polysaccharide catabolic process"/>
    <property type="evidence" value="ECO:0007669"/>
    <property type="project" value="InterPro"/>
</dbReference>
<evidence type="ECO:0000256" key="1">
    <source>
        <dbReference type="ARBA" id="ARBA00001678"/>
    </source>
</evidence>
<accession>A0A565B8E3</accession>
<dbReference type="SUPFAM" id="SSF51445">
    <property type="entry name" value="(Trans)glycosidases"/>
    <property type="match status" value="1"/>
</dbReference>
<sequence length="415" mass="46328">MKCFCLIAFLATVIAQSYSDLGVEATSSDGFVSRNGVQFILDGKPFYANGFNAYWLTYEATDPDTRFKITYALQNATCHGLTIARTWGFRDGGYRALQTAPGSYDELTFKGMDFAIAEAKRLGIKMIITFVNNYSDFGGRKQYVDWAKSKGLNVSSDDDFYTNPLIKQYYKNHVKTMVNRVNTFTKVAYKDEPAIMGWELMNEPHCRADPSGKTLTAWITGMASYVKSLDSKHLLTTGLEGFYGDSSPQKKNSLNPAAANVLGTDFIANHNLDTIDFASVHSYPDLWFPNLDEKSRLDFLKNWLEGHLEDAQNILKKPLILGEFGKPSNTPGYTQAQRDAVFNVTFDTIYASAQKDGPAAGALFWHLISDGMNNFKDALAIVLSDKTSTVNIIGQQSRKLRLIGGKRKLNRKIKT</sequence>
<gene>
    <name evidence="10" type="ORF">ANE_LOCUS7614</name>
</gene>
<organism evidence="10 11">
    <name type="scientific">Arabis nemorensis</name>
    <dbReference type="NCBI Taxonomy" id="586526"/>
    <lineage>
        <taxon>Eukaryota</taxon>
        <taxon>Viridiplantae</taxon>
        <taxon>Streptophyta</taxon>
        <taxon>Embryophyta</taxon>
        <taxon>Tracheophyta</taxon>
        <taxon>Spermatophyta</taxon>
        <taxon>Magnoliopsida</taxon>
        <taxon>eudicotyledons</taxon>
        <taxon>Gunneridae</taxon>
        <taxon>Pentapetalae</taxon>
        <taxon>rosids</taxon>
        <taxon>malvids</taxon>
        <taxon>Brassicales</taxon>
        <taxon>Brassicaceae</taxon>
        <taxon>Arabideae</taxon>
        <taxon>Arabis</taxon>
    </lineage>
</organism>
<comment type="caution">
    <text evidence="10">The sequence shown here is derived from an EMBL/GenBank/DDBJ whole genome shotgun (WGS) entry which is preliminary data.</text>
</comment>
<keyword evidence="11" id="KW-1185">Reference proteome</keyword>
<evidence type="ECO:0000259" key="9">
    <source>
        <dbReference type="Pfam" id="PF26410"/>
    </source>
</evidence>
<evidence type="ECO:0000256" key="6">
    <source>
        <dbReference type="ARBA" id="ARBA00022801"/>
    </source>
</evidence>
<keyword evidence="5" id="KW-0964">Secreted</keyword>
<evidence type="ECO:0000256" key="7">
    <source>
        <dbReference type="ARBA" id="ARBA00023295"/>
    </source>
</evidence>
<dbReference type="InterPro" id="IPR001547">
    <property type="entry name" value="Glyco_hydro_5"/>
</dbReference>
<dbReference type="OrthoDB" id="406631at2759"/>
<evidence type="ECO:0000256" key="4">
    <source>
        <dbReference type="ARBA" id="ARBA00012706"/>
    </source>
</evidence>
<comment type="subcellular location">
    <subcellularLocation>
        <location evidence="2">Secreted</location>
    </subcellularLocation>
</comment>
<dbReference type="PANTHER" id="PTHR31451:SF42">
    <property type="entry name" value="MANNAN ENDO-1,4-BETA-MANNOSIDASE 3-RELATED"/>
    <property type="match status" value="1"/>
</dbReference>
<protein>
    <recommendedName>
        <fullName evidence="4">mannan endo-1,4-beta-mannosidase</fullName>
        <ecNumber evidence="4">3.2.1.78</ecNumber>
    </recommendedName>
</protein>
<dbReference type="EC" id="3.2.1.78" evidence="4"/>
<evidence type="ECO:0000256" key="3">
    <source>
        <dbReference type="ARBA" id="ARBA00005641"/>
    </source>
</evidence>
<comment type="catalytic activity">
    <reaction evidence="1">
        <text>Random hydrolysis of (1-&gt;4)-beta-D-mannosidic linkages in mannans, galactomannans and glucomannans.</text>
        <dbReference type="EC" id="3.2.1.78"/>
    </reaction>
</comment>
<evidence type="ECO:0000313" key="10">
    <source>
        <dbReference type="EMBL" id="VVA97169.1"/>
    </source>
</evidence>
<proteinExistence type="inferred from homology"/>
<keyword evidence="8" id="KW-0732">Signal</keyword>
<keyword evidence="6" id="KW-0378">Hydrolase</keyword>
<dbReference type="GO" id="GO:0005576">
    <property type="term" value="C:extracellular region"/>
    <property type="evidence" value="ECO:0007669"/>
    <property type="project" value="UniProtKB-SubCell"/>
</dbReference>
<evidence type="ECO:0000256" key="5">
    <source>
        <dbReference type="ARBA" id="ARBA00022525"/>
    </source>
</evidence>
<name>A0A565B8E3_9BRAS</name>
<dbReference type="EMBL" id="CABITT030000003">
    <property type="protein sequence ID" value="VVA97169.1"/>
    <property type="molecule type" value="Genomic_DNA"/>
</dbReference>
<evidence type="ECO:0000256" key="2">
    <source>
        <dbReference type="ARBA" id="ARBA00004613"/>
    </source>
</evidence>
<evidence type="ECO:0000313" key="11">
    <source>
        <dbReference type="Proteomes" id="UP000489600"/>
    </source>
</evidence>